<sequence>MDITKKYTHDHVTVIWKPGLCIHSGNCVRALPNVFKPKEKPWVQPEGSTGADLMNAINKCPSGALTYETSNSTETMEDTPNNVKVTLIENGPAIVMETCEVTHPDGKTETRERRASFCRCTKSENFPYCDGSHKK</sequence>
<dbReference type="Pfam" id="PF06902">
    <property type="entry name" value="Fer4_19"/>
    <property type="match status" value="1"/>
</dbReference>
<dbReference type="InterPro" id="IPR018967">
    <property type="entry name" value="FeS-contain_CDGSH-typ"/>
</dbReference>
<dbReference type="EMBL" id="JAHWDP010000001">
    <property type="protein sequence ID" value="MBW2936608.1"/>
    <property type="molecule type" value="Genomic_DNA"/>
</dbReference>
<dbReference type="SMART" id="SM00704">
    <property type="entry name" value="ZnF_CDGSH"/>
    <property type="match status" value="1"/>
</dbReference>
<dbReference type="Pfam" id="PF09360">
    <property type="entry name" value="zf-CDGSH"/>
    <property type="match status" value="1"/>
</dbReference>
<gene>
    <name evidence="2" type="ORF">KXJ69_00730</name>
</gene>
<name>A0A9X1FLS8_9FLAO</name>
<dbReference type="GO" id="GO:0051537">
    <property type="term" value="F:2 iron, 2 sulfur cluster binding"/>
    <property type="evidence" value="ECO:0007669"/>
    <property type="project" value="InterPro"/>
</dbReference>
<dbReference type="AlphaFoldDB" id="A0A9X1FLS8"/>
<protein>
    <submittedName>
        <fullName evidence="2">(4Fe-4S)-binding protein</fullName>
    </submittedName>
</protein>
<organism evidence="2 3">
    <name type="scientific">Halomarinibacterium sedimenti</name>
    <dbReference type="NCBI Taxonomy" id="2857106"/>
    <lineage>
        <taxon>Bacteria</taxon>
        <taxon>Pseudomonadati</taxon>
        <taxon>Bacteroidota</taxon>
        <taxon>Flavobacteriia</taxon>
        <taxon>Flavobacteriales</taxon>
        <taxon>Flavobacteriaceae</taxon>
        <taxon>Halomarinibacterium</taxon>
    </lineage>
</organism>
<evidence type="ECO:0000313" key="2">
    <source>
        <dbReference type="EMBL" id="MBW2936608.1"/>
    </source>
</evidence>
<accession>A0A9X1FLS8</accession>
<evidence type="ECO:0000259" key="1">
    <source>
        <dbReference type="SMART" id="SM00704"/>
    </source>
</evidence>
<comment type="caution">
    <text evidence="2">The sequence shown here is derived from an EMBL/GenBank/DDBJ whole genome shotgun (WGS) entry which is preliminary data.</text>
</comment>
<dbReference type="Proteomes" id="UP001138686">
    <property type="component" value="Unassembled WGS sequence"/>
</dbReference>
<keyword evidence="3" id="KW-1185">Reference proteome</keyword>
<dbReference type="RefSeq" id="WP_219050423.1">
    <property type="nucleotide sequence ID" value="NZ_JAHWDP010000001.1"/>
</dbReference>
<evidence type="ECO:0000313" key="3">
    <source>
        <dbReference type="Proteomes" id="UP001138686"/>
    </source>
</evidence>
<feature type="domain" description="Iron-binding zinc finger CDGSH type" evidence="1">
    <location>
        <begin position="100"/>
        <end position="135"/>
    </location>
</feature>
<dbReference type="InterPro" id="IPR010693">
    <property type="entry name" value="Divergent_4Fe-4S_mono-cluster"/>
</dbReference>
<reference evidence="2" key="1">
    <citation type="submission" date="2021-07" db="EMBL/GenBank/DDBJ databases">
        <title>Aureisphaera sp. CAU 1614 isolated from sea sediment.</title>
        <authorList>
            <person name="Kim W."/>
        </authorList>
    </citation>
    <scope>NUCLEOTIDE SEQUENCE</scope>
    <source>
        <strain evidence="2">CAU 1614</strain>
    </source>
</reference>
<proteinExistence type="predicted"/>